<keyword evidence="1" id="KW-0472">Membrane</keyword>
<accession>A0A3N0BZK5</accession>
<dbReference type="AlphaFoldDB" id="A0A3N0BZK5"/>
<dbReference type="RefSeq" id="WP_123205015.1">
    <property type="nucleotide sequence ID" value="NZ_RBEE01000010.1"/>
</dbReference>
<evidence type="ECO:0000256" key="1">
    <source>
        <dbReference type="SAM" id="Phobius"/>
    </source>
</evidence>
<feature type="transmembrane region" description="Helical" evidence="1">
    <location>
        <begin position="52"/>
        <end position="73"/>
    </location>
</feature>
<evidence type="ECO:0008006" key="4">
    <source>
        <dbReference type="Google" id="ProtNLM"/>
    </source>
</evidence>
<keyword evidence="1" id="KW-1133">Transmembrane helix</keyword>
<dbReference type="EMBL" id="RBEE01000010">
    <property type="protein sequence ID" value="RNL54724.1"/>
    <property type="molecule type" value="Genomic_DNA"/>
</dbReference>
<organism evidence="2 3">
    <name type="scientific">Pedobacter jejuensis</name>
    <dbReference type="NCBI Taxonomy" id="1268550"/>
    <lineage>
        <taxon>Bacteria</taxon>
        <taxon>Pseudomonadati</taxon>
        <taxon>Bacteroidota</taxon>
        <taxon>Sphingobacteriia</taxon>
        <taxon>Sphingobacteriales</taxon>
        <taxon>Sphingobacteriaceae</taxon>
        <taxon>Pedobacter</taxon>
    </lineage>
</organism>
<feature type="transmembrane region" description="Helical" evidence="1">
    <location>
        <begin position="85"/>
        <end position="118"/>
    </location>
</feature>
<sequence>MKNLQVRILLIILTLISLFTCISINQNLFFLYEYSFVDGPKMLLKELKYNNIQWTMTIHWILLLIASIGMILLQFIYNINIKYKLTFYIPLVFITLQSLFLIIFAFILIPFTVVWLVALNIFKKESSLKINSMEK</sequence>
<reference evidence="2 3" key="1">
    <citation type="submission" date="2018-10" db="EMBL/GenBank/DDBJ databases">
        <title>Genome sequencing of Pedobacter jejuensis TNB23.</title>
        <authorList>
            <person name="Cho Y.-J."/>
            <person name="Cho A."/>
            <person name="Kim O.-S."/>
        </authorList>
    </citation>
    <scope>NUCLEOTIDE SEQUENCE [LARGE SCALE GENOMIC DNA]</scope>
    <source>
        <strain evidence="2 3">TNB23</strain>
    </source>
</reference>
<evidence type="ECO:0000313" key="2">
    <source>
        <dbReference type="EMBL" id="RNL54724.1"/>
    </source>
</evidence>
<feature type="transmembrane region" description="Helical" evidence="1">
    <location>
        <begin position="7"/>
        <end position="32"/>
    </location>
</feature>
<proteinExistence type="predicted"/>
<gene>
    <name evidence="2" type="ORF">D7004_06240</name>
</gene>
<comment type="caution">
    <text evidence="2">The sequence shown here is derived from an EMBL/GenBank/DDBJ whole genome shotgun (WGS) entry which is preliminary data.</text>
</comment>
<evidence type="ECO:0000313" key="3">
    <source>
        <dbReference type="Proteomes" id="UP000274046"/>
    </source>
</evidence>
<keyword evidence="3" id="KW-1185">Reference proteome</keyword>
<protein>
    <recommendedName>
        <fullName evidence="4">DUF4293 family protein</fullName>
    </recommendedName>
</protein>
<keyword evidence="1" id="KW-0812">Transmembrane</keyword>
<name>A0A3N0BZK5_9SPHI</name>
<dbReference type="Proteomes" id="UP000274046">
    <property type="component" value="Unassembled WGS sequence"/>
</dbReference>